<organism evidence="2 3">
    <name type="scientific">Thiocystis violascens (strain ATCC 17096 / DSM 198 / 6111)</name>
    <name type="common">Chromatium violascens</name>
    <dbReference type="NCBI Taxonomy" id="765911"/>
    <lineage>
        <taxon>Bacteria</taxon>
        <taxon>Pseudomonadati</taxon>
        <taxon>Pseudomonadota</taxon>
        <taxon>Gammaproteobacteria</taxon>
        <taxon>Chromatiales</taxon>
        <taxon>Chromatiaceae</taxon>
        <taxon>Thiocystis</taxon>
    </lineage>
</organism>
<dbReference type="EMBL" id="CP003154">
    <property type="protein sequence ID" value="AFL75284.1"/>
    <property type="molecule type" value="Genomic_DNA"/>
</dbReference>
<accession>I3YE66</accession>
<feature type="signal peptide" evidence="1">
    <location>
        <begin position="1"/>
        <end position="21"/>
    </location>
</feature>
<dbReference type="RefSeq" id="WP_014779688.1">
    <property type="nucleotide sequence ID" value="NC_018012.1"/>
</dbReference>
<dbReference type="KEGG" id="tvi:Thivi_3414"/>
<dbReference type="AlphaFoldDB" id="I3YE66"/>
<dbReference type="Proteomes" id="UP000006062">
    <property type="component" value="Chromosome"/>
</dbReference>
<dbReference type="OrthoDB" id="5465216at2"/>
<gene>
    <name evidence="2" type="ordered locus">Thivi_3414</name>
</gene>
<reference evidence="2 3" key="1">
    <citation type="submission" date="2012-06" db="EMBL/GenBank/DDBJ databases">
        <title>Complete sequence of Thiocystis violascens DSM 198.</title>
        <authorList>
            <consortium name="US DOE Joint Genome Institute"/>
            <person name="Lucas S."/>
            <person name="Han J."/>
            <person name="Lapidus A."/>
            <person name="Cheng J.-F."/>
            <person name="Goodwin L."/>
            <person name="Pitluck S."/>
            <person name="Peters L."/>
            <person name="Ovchinnikova G."/>
            <person name="Teshima H."/>
            <person name="Detter J.C."/>
            <person name="Han C."/>
            <person name="Tapia R."/>
            <person name="Land M."/>
            <person name="Hauser L."/>
            <person name="Kyrpides N."/>
            <person name="Ivanova N."/>
            <person name="Pagani I."/>
            <person name="Vogl K."/>
            <person name="Liu Z."/>
            <person name="Frigaard N.-U."/>
            <person name="Bryant D."/>
            <person name="Woyke T."/>
        </authorList>
    </citation>
    <scope>NUCLEOTIDE SEQUENCE [LARGE SCALE GENOMIC DNA]</scope>
    <source>
        <strain evidence="3">ATCC 17096 / DSM 198 / 6111</strain>
    </source>
</reference>
<evidence type="ECO:0000313" key="2">
    <source>
        <dbReference type="EMBL" id="AFL75284.1"/>
    </source>
</evidence>
<evidence type="ECO:0008006" key="4">
    <source>
        <dbReference type="Google" id="ProtNLM"/>
    </source>
</evidence>
<dbReference type="HOGENOM" id="CLU_1757983_0_0_6"/>
<dbReference type="eggNOG" id="ENOG50319ZG">
    <property type="taxonomic scope" value="Bacteria"/>
</dbReference>
<evidence type="ECO:0000313" key="3">
    <source>
        <dbReference type="Proteomes" id="UP000006062"/>
    </source>
</evidence>
<feature type="chain" id="PRO_5003682994" description="DUF2147 domain-containing protein" evidence="1">
    <location>
        <begin position="22"/>
        <end position="138"/>
    </location>
</feature>
<evidence type="ECO:0000256" key="1">
    <source>
        <dbReference type="SAM" id="SignalP"/>
    </source>
</evidence>
<protein>
    <recommendedName>
        <fullName evidence="4">DUF2147 domain-containing protein</fullName>
    </recommendedName>
</protein>
<keyword evidence="1" id="KW-0732">Signal</keyword>
<proteinExistence type="predicted"/>
<name>I3YE66_THIV6</name>
<sequence>MKTVNLTLVAGLLFASGFTLADGNLVGKWVEADGTRQGAKAGLSAHGDHEGDRYAAEADLTFTLNIEKQEGRSFHAQWCTQHKCEDAVGVIRRDGQNLLMADEDGTYTGTLMGDTLELCYTQASATFRVAACRDMIKQ</sequence>
<keyword evidence="3" id="KW-1185">Reference proteome</keyword>